<sequence>MRGILASEDVGKAGDLVGEVKWHCLQSPLADAGDVYVIWAELDDVLDGYPVDYGPEANAIYALREFKRAAHDWLDMPRTEAGLLNYVQLWKTRIADDAWPAPGGVHWRQARRTHPGNGST</sequence>
<evidence type="ECO:0000313" key="2">
    <source>
        <dbReference type="Proteomes" id="UP001597083"/>
    </source>
</evidence>
<comment type="caution">
    <text evidence="1">The sequence shown here is derived from an EMBL/GenBank/DDBJ whole genome shotgun (WGS) entry which is preliminary data.</text>
</comment>
<organism evidence="1 2">
    <name type="scientific">Actinomadura adrarensis</name>
    <dbReference type="NCBI Taxonomy" id="1819600"/>
    <lineage>
        <taxon>Bacteria</taxon>
        <taxon>Bacillati</taxon>
        <taxon>Actinomycetota</taxon>
        <taxon>Actinomycetes</taxon>
        <taxon>Streptosporangiales</taxon>
        <taxon>Thermomonosporaceae</taxon>
        <taxon>Actinomadura</taxon>
    </lineage>
</organism>
<dbReference type="Proteomes" id="UP001597083">
    <property type="component" value="Unassembled WGS sequence"/>
</dbReference>
<protein>
    <submittedName>
        <fullName evidence="1">Uncharacterized protein</fullName>
    </submittedName>
</protein>
<keyword evidence="2" id="KW-1185">Reference proteome</keyword>
<accession>A0ABW3CC29</accession>
<proteinExistence type="predicted"/>
<evidence type="ECO:0000313" key="1">
    <source>
        <dbReference type="EMBL" id="MFD0851194.1"/>
    </source>
</evidence>
<gene>
    <name evidence="1" type="ORF">ACFQ07_03140</name>
</gene>
<reference evidence="2" key="1">
    <citation type="journal article" date="2019" name="Int. J. Syst. Evol. Microbiol.">
        <title>The Global Catalogue of Microorganisms (GCM) 10K type strain sequencing project: providing services to taxonomists for standard genome sequencing and annotation.</title>
        <authorList>
            <consortium name="The Broad Institute Genomics Platform"/>
            <consortium name="The Broad Institute Genome Sequencing Center for Infectious Disease"/>
            <person name="Wu L."/>
            <person name="Ma J."/>
        </authorList>
    </citation>
    <scope>NUCLEOTIDE SEQUENCE [LARGE SCALE GENOMIC DNA]</scope>
    <source>
        <strain evidence="2">JCM 31696</strain>
    </source>
</reference>
<name>A0ABW3CC29_9ACTN</name>
<dbReference type="EMBL" id="JBHTIR010000275">
    <property type="protein sequence ID" value="MFD0851194.1"/>
    <property type="molecule type" value="Genomic_DNA"/>
</dbReference>